<feature type="transmembrane region" description="Helical" evidence="5">
    <location>
        <begin position="176"/>
        <end position="193"/>
    </location>
</feature>
<gene>
    <name evidence="6" type="ORF">JDN41_10395</name>
</gene>
<comment type="subcellular location">
    <subcellularLocation>
        <location evidence="1">Membrane</location>
        <topology evidence="1">Multi-pass membrane protein</topology>
    </subcellularLocation>
</comment>
<evidence type="ECO:0000256" key="4">
    <source>
        <dbReference type="ARBA" id="ARBA00023136"/>
    </source>
</evidence>
<keyword evidence="3 5" id="KW-1133">Transmembrane helix</keyword>
<proteinExistence type="predicted"/>
<dbReference type="RefSeq" id="WP_037236942.1">
    <property type="nucleotide sequence ID" value="NZ_JAEMUK010000022.1"/>
</dbReference>
<dbReference type="InterPro" id="IPR001694">
    <property type="entry name" value="NADH_UbQ_OxRdtase_su1/FPO"/>
</dbReference>
<comment type="caution">
    <text evidence="6">The sequence shown here is derived from an EMBL/GenBank/DDBJ whole genome shotgun (WGS) entry which is preliminary data.</text>
</comment>
<feature type="transmembrane region" description="Helical" evidence="5">
    <location>
        <begin position="261"/>
        <end position="283"/>
    </location>
</feature>
<feature type="transmembrane region" description="Helical" evidence="5">
    <location>
        <begin position="12"/>
        <end position="30"/>
    </location>
</feature>
<feature type="transmembrane region" description="Helical" evidence="5">
    <location>
        <begin position="74"/>
        <end position="96"/>
    </location>
</feature>
<dbReference type="Proteomes" id="UP000623250">
    <property type="component" value="Unassembled WGS sequence"/>
</dbReference>
<feature type="transmembrane region" description="Helical" evidence="5">
    <location>
        <begin position="102"/>
        <end position="124"/>
    </location>
</feature>
<keyword evidence="2 5" id="KW-0812">Transmembrane</keyword>
<keyword evidence="7" id="KW-1185">Reference proteome</keyword>
<evidence type="ECO:0000313" key="6">
    <source>
        <dbReference type="EMBL" id="MBJ7543969.1"/>
    </source>
</evidence>
<evidence type="ECO:0000313" key="7">
    <source>
        <dbReference type="Proteomes" id="UP000623250"/>
    </source>
</evidence>
<dbReference type="PANTHER" id="PTHR43359:SF1">
    <property type="entry name" value="FORMATE HYDROGENLYASE SUBUNIT 4-RELATED"/>
    <property type="match status" value="1"/>
</dbReference>
<dbReference type="GO" id="GO:0005886">
    <property type="term" value="C:plasma membrane"/>
    <property type="evidence" value="ECO:0007669"/>
    <property type="project" value="TreeGrafter"/>
</dbReference>
<reference evidence="6 7" key="1">
    <citation type="submission" date="2020-12" db="EMBL/GenBank/DDBJ databases">
        <title>Revised draft genomes of Rhodomicrobium vannielii ATCC 17100 and Rhodomicrobium udaipurense JA643.</title>
        <authorList>
            <person name="Conners E.M."/>
            <person name="Davenport E.J."/>
            <person name="Bose A."/>
        </authorList>
    </citation>
    <scope>NUCLEOTIDE SEQUENCE [LARGE SCALE GENOMIC DNA]</scope>
    <source>
        <strain evidence="6 7">JA643</strain>
    </source>
</reference>
<dbReference type="AlphaFoldDB" id="A0A8I1KKE6"/>
<evidence type="ECO:0000256" key="2">
    <source>
        <dbReference type="ARBA" id="ARBA00022692"/>
    </source>
</evidence>
<feature type="transmembrane region" description="Helical" evidence="5">
    <location>
        <begin position="136"/>
        <end position="156"/>
    </location>
</feature>
<name>A0A8I1KKE6_9HYPH</name>
<dbReference type="EMBL" id="JAEMUK010000022">
    <property type="protein sequence ID" value="MBJ7543969.1"/>
    <property type="molecule type" value="Genomic_DNA"/>
</dbReference>
<evidence type="ECO:0000256" key="1">
    <source>
        <dbReference type="ARBA" id="ARBA00004141"/>
    </source>
</evidence>
<feature type="transmembrane region" description="Helical" evidence="5">
    <location>
        <begin position="236"/>
        <end position="255"/>
    </location>
</feature>
<organism evidence="6 7">
    <name type="scientific">Rhodomicrobium udaipurense</name>
    <dbReference type="NCBI Taxonomy" id="1202716"/>
    <lineage>
        <taxon>Bacteria</taxon>
        <taxon>Pseudomonadati</taxon>
        <taxon>Pseudomonadota</taxon>
        <taxon>Alphaproteobacteria</taxon>
        <taxon>Hyphomicrobiales</taxon>
        <taxon>Hyphomicrobiaceae</taxon>
        <taxon>Rhodomicrobium</taxon>
    </lineage>
</organism>
<keyword evidence="4 5" id="KW-0472">Membrane</keyword>
<sequence>MPATLQSFVAQGAQMFFVLAIAPAVTGITRKVKARLMRRRGPSIFQPYRDLLKLVRKESVLAPNATWFFRSAPYMIFAFTWVAAALVPTLASGLMFNWAADVVALVALIGAARALLALAAMDAGTAFGGIGSSREMMIASLAEPASLLVALTIAFAAGTTRLPEVAQFLITQPLEIRVSFALAFVALVIVAMAENARIPVDNPATHLELTMVHEAMVLEYSGRHLAMIEAAGHLKLTLYISLIICLFLPFGMAPFDGSADAWAIGIGSYLAKLVLAAVALGVWEVSIAKMRVFRVSEFLGGAFTFAFLAILLEFLSREVQR</sequence>
<accession>A0A8I1KKE6</accession>
<evidence type="ECO:0000256" key="5">
    <source>
        <dbReference type="SAM" id="Phobius"/>
    </source>
</evidence>
<dbReference type="PANTHER" id="PTHR43359">
    <property type="entry name" value="FORMATE HYDROGENLYASE SUBUNIT 4"/>
    <property type="match status" value="1"/>
</dbReference>
<feature type="transmembrane region" description="Helical" evidence="5">
    <location>
        <begin position="295"/>
        <end position="315"/>
    </location>
</feature>
<dbReference type="Pfam" id="PF00146">
    <property type="entry name" value="NADHdh"/>
    <property type="match status" value="1"/>
</dbReference>
<evidence type="ECO:0000256" key="3">
    <source>
        <dbReference type="ARBA" id="ARBA00022989"/>
    </source>
</evidence>
<protein>
    <submittedName>
        <fullName evidence="6">NADH-quinone oxidoreductase subunit H</fullName>
    </submittedName>
</protein>
<dbReference type="InterPro" id="IPR052561">
    <property type="entry name" value="ComplexI_Subunit1"/>
</dbReference>